<dbReference type="GO" id="GO:0030246">
    <property type="term" value="F:carbohydrate binding"/>
    <property type="evidence" value="ECO:0007669"/>
    <property type="project" value="UniProtKB-KW"/>
</dbReference>
<gene>
    <name evidence="7" type="primary">LOC115518298</name>
</gene>
<evidence type="ECO:0000259" key="6">
    <source>
        <dbReference type="PROSITE" id="PS50041"/>
    </source>
</evidence>
<proteinExistence type="predicted"/>
<organism evidence="7 8">
    <name type="scientific">Lynx canadensis</name>
    <name type="common">Canada lynx</name>
    <name type="synonym">Felis canadensis</name>
    <dbReference type="NCBI Taxonomy" id="61383"/>
    <lineage>
        <taxon>Eukaryota</taxon>
        <taxon>Metazoa</taxon>
        <taxon>Chordata</taxon>
        <taxon>Craniata</taxon>
        <taxon>Vertebrata</taxon>
        <taxon>Euteleostomi</taxon>
        <taxon>Mammalia</taxon>
        <taxon>Eutheria</taxon>
        <taxon>Laurasiatheria</taxon>
        <taxon>Carnivora</taxon>
        <taxon>Feliformia</taxon>
        <taxon>Felidae</taxon>
        <taxon>Felinae</taxon>
        <taxon>Lynx</taxon>
    </lineage>
</organism>
<dbReference type="AlphaFoldDB" id="A0A667GAU9"/>
<name>A0A667GAU9_LYNCA</name>
<dbReference type="PANTHER" id="PTHR46490:SF3">
    <property type="entry name" value="C-TYPE LECTIN DOMAIN-CONTAINING PROTEIN"/>
    <property type="match status" value="1"/>
</dbReference>
<sequence length="276" mass="30941">MSNAPDSQQPPEITEQTETIVDLNLPLPPPPPAPEDEWGPNPEPTNMSASPIPFFLYGIIPVVLGIFSLLLLALCGFFGYQYFHTVEASATKMKSLNALIESFQSKADKFLHVQNVLDQNKALLSYVETLEWLQSQEYLLEALHELNQKQGVRCGRPLKHWVQSNDHCYHQTMEMVSWLDCFDICVSLNATFLKTEGSRLKNVMELIAVGPTWLGLSYREKDNEWKWEDGSSPSPGLGLPEPSLDFQGKCVYVKAHTLGTDNCTIPSSCLCEKAVH</sequence>
<dbReference type="SMART" id="SM00034">
    <property type="entry name" value="CLECT"/>
    <property type="match status" value="1"/>
</dbReference>
<accession>A0A667GAU9</accession>
<dbReference type="PROSITE" id="PS50041">
    <property type="entry name" value="C_TYPE_LECTIN_2"/>
    <property type="match status" value="1"/>
</dbReference>
<evidence type="ECO:0000256" key="4">
    <source>
        <dbReference type="SAM" id="MobiDB-lite"/>
    </source>
</evidence>
<dbReference type="InterPro" id="IPR001304">
    <property type="entry name" value="C-type_lectin-like"/>
</dbReference>
<dbReference type="InterPro" id="IPR016187">
    <property type="entry name" value="CTDL_fold"/>
</dbReference>
<dbReference type="Pfam" id="PF00059">
    <property type="entry name" value="Lectin_C"/>
    <property type="match status" value="1"/>
</dbReference>
<dbReference type="InterPro" id="IPR016186">
    <property type="entry name" value="C-type_lectin-like/link_sf"/>
</dbReference>
<feature type="compositionally biased region" description="Polar residues" evidence="4">
    <location>
        <begin position="1"/>
        <end position="19"/>
    </location>
</feature>
<evidence type="ECO:0000256" key="5">
    <source>
        <dbReference type="SAM" id="Phobius"/>
    </source>
</evidence>
<keyword evidence="1" id="KW-0430">Lectin</keyword>
<dbReference type="PANTHER" id="PTHR46490">
    <property type="entry name" value="C-TYPE LECTIN DOMAIN FAMILY 12 MEMBER A-RELATED"/>
    <property type="match status" value="1"/>
</dbReference>
<evidence type="ECO:0000256" key="1">
    <source>
        <dbReference type="ARBA" id="ARBA00022734"/>
    </source>
</evidence>
<reference evidence="7" key="1">
    <citation type="submission" date="2025-08" db="UniProtKB">
        <authorList>
            <consortium name="Ensembl"/>
        </authorList>
    </citation>
    <scope>IDENTIFICATION</scope>
</reference>
<dbReference type="GO" id="GO:0004888">
    <property type="term" value="F:transmembrane signaling receptor activity"/>
    <property type="evidence" value="ECO:0007669"/>
    <property type="project" value="TreeGrafter"/>
</dbReference>
<evidence type="ECO:0000256" key="2">
    <source>
        <dbReference type="ARBA" id="ARBA00023157"/>
    </source>
</evidence>
<feature type="transmembrane region" description="Helical" evidence="5">
    <location>
        <begin position="54"/>
        <end position="83"/>
    </location>
</feature>
<keyword evidence="3" id="KW-0325">Glycoprotein</keyword>
<dbReference type="SUPFAM" id="SSF56436">
    <property type="entry name" value="C-type lectin-like"/>
    <property type="match status" value="1"/>
</dbReference>
<dbReference type="Ensembl" id="ENSLCNT00005013794.1">
    <property type="protein sequence ID" value="ENSLCNP00005012306.1"/>
    <property type="gene ID" value="ENSLCNG00005008085.1"/>
</dbReference>
<evidence type="ECO:0000256" key="3">
    <source>
        <dbReference type="ARBA" id="ARBA00023180"/>
    </source>
</evidence>
<protein>
    <submittedName>
        <fullName evidence="7">C-type lectin domain family 9 member A-like</fullName>
    </submittedName>
</protein>
<reference evidence="7" key="2">
    <citation type="submission" date="2025-09" db="UniProtKB">
        <authorList>
            <consortium name="Ensembl"/>
        </authorList>
    </citation>
    <scope>IDENTIFICATION</scope>
</reference>
<keyword evidence="5" id="KW-1133">Transmembrane helix</keyword>
<keyword evidence="5" id="KW-0472">Membrane</keyword>
<evidence type="ECO:0000313" key="7">
    <source>
        <dbReference type="Ensembl" id="ENSLCNP00005012306.1"/>
    </source>
</evidence>
<evidence type="ECO:0000313" key="8">
    <source>
        <dbReference type="Proteomes" id="UP000472241"/>
    </source>
</evidence>
<feature type="domain" description="C-type lectin" evidence="6">
    <location>
        <begin position="164"/>
        <end position="272"/>
    </location>
</feature>
<dbReference type="Gene3D" id="3.10.100.10">
    <property type="entry name" value="Mannose-Binding Protein A, subunit A"/>
    <property type="match status" value="1"/>
</dbReference>
<dbReference type="GO" id="GO:0005886">
    <property type="term" value="C:plasma membrane"/>
    <property type="evidence" value="ECO:0007669"/>
    <property type="project" value="TreeGrafter"/>
</dbReference>
<dbReference type="Proteomes" id="UP000472241">
    <property type="component" value="Unplaced"/>
</dbReference>
<dbReference type="GO" id="GO:0007165">
    <property type="term" value="P:signal transduction"/>
    <property type="evidence" value="ECO:0007669"/>
    <property type="project" value="TreeGrafter"/>
</dbReference>
<keyword evidence="8" id="KW-1185">Reference proteome</keyword>
<dbReference type="InterPro" id="IPR052309">
    <property type="entry name" value="C-type_Lectin_Domain_Fam1"/>
</dbReference>
<dbReference type="GeneID" id="115518298"/>
<dbReference type="RefSeq" id="XP_030177583.1">
    <property type="nucleotide sequence ID" value="XM_030321723.1"/>
</dbReference>
<feature type="region of interest" description="Disordered" evidence="4">
    <location>
        <begin position="1"/>
        <end position="44"/>
    </location>
</feature>
<keyword evidence="5" id="KW-0812">Transmembrane</keyword>
<keyword evidence="2" id="KW-1015">Disulfide bond</keyword>